<sequence>MRQWAVGSSAGDALTGEAVFSELRLQLSSLAPDLPVEVVPDGVVIGEDDRPGVFMHRKLSERAFGSIASVHLSFIDGDHSLEGITGDLLGMAPRTRCVLAGHDYAMSRFPGIPIALSRFLGSRVAPRFHGQTLYLDSDFVWWVRSPVPWHAAHSVGRDWPRLATGPRRPRGAMAVPSSGPPAPPGCELRSVPNKGLGLFALGSHGAGVQVFTDEPVFGIQHTGNRRVVAACANCCAFIGSLQAQLETLFGEARFAPLMGSIGGLVQHWDATLQQAGAAAGWSCGPGARCLQGCGELYCSEACRDAHFRHSHNLLCTGPVKSQEHPLVRFKVHAIEHADTLLLAAHVLAHLINRAKAAGGGAERTKALMAELLGFCHAPFVQACRAPPGGVKDHDFMLHTRGLVTEAAALLQQALAEHAPEEANVLFESGPWFFSEVLGMFEYNNIDVEVPSPVGQLFVARGSQLAAAGPGNPQAVAELEVLDRLLREKEWVMKCVWGEETTGIFGDDVEDTAAGCAPNIAMGIDVANMDEEAADAAVAGAAMAQARAEVNGLTLEQLLSAPWPALHGTALFASVARLNHSCVPNLKIVFPRNSASLSAVSLTPINPGDELCISYIMEDADVKIRRRRLLEYGFTCDCPRCLQEDSLASRRNQKRLK</sequence>
<gene>
    <name evidence="3" type="ORF">PCOR1329_LOCUS18983</name>
</gene>
<proteinExistence type="predicted"/>
<evidence type="ECO:0000313" key="3">
    <source>
        <dbReference type="EMBL" id="CAK0815817.1"/>
    </source>
</evidence>
<feature type="region of interest" description="Disordered" evidence="1">
    <location>
        <begin position="161"/>
        <end position="184"/>
    </location>
</feature>
<evidence type="ECO:0000256" key="1">
    <source>
        <dbReference type="SAM" id="MobiDB-lite"/>
    </source>
</evidence>
<evidence type="ECO:0000313" key="4">
    <source>
        <dbReference type="Proteomes" id="UP001189429"/>
    </source>
</evidence>
<dbReference type="Pfam" id="PF00856">
    <property type="entry name" value="SET"/>
    <property type="match status" value="1"/>
</dbReference>
<dbReference type="InterPro" id="IPR046341">
    <property type="entry name" value="SET_dom_sf"/>
</dbReference>
<reference evidence="3" key="1">
    <citation type="submission" date="2023-10" db="EMBL/GenBank/DDBJ databases">
        <authorList>
            <person name="Chen Y."/>
            <person name="Shah S."/>
            <person name="Dougan E. K."/>
            <person name="Thang M."/>
            <person name="Chan C."/>
        </authorList>
    </citation>
    <scope>NUCLEOTIDE SEQUENCE [LARGE SCALE GENOMIC DNA]</scope>
</reference>
<feature type="domain" description="SET" evidence="2">
    <location>
        <begin position="184"/>
        <end position="615"/>
    </location>
</feature>
<dbReference type="EMBL" id="CAUYUJ010006014">
    <property type="protein sequence ID" value="CAK0815817.1"/>
    <property type="molecule type" value="Genomic_DNA"/>
</dbReference>
<comment type="caution">
    <text evidence="3">The sequence shown here is derived from an EMBL/GenBank/DDBJ whole genome shotgun (WGS) entry which is preliminary data.</text>
</comment>
<dbReference type="CDD" id="cd20071">
    <property type="entry name" value="SET_SMYD"/>
    <property type="match status" value="1"/>
</dbReference>
<dbReference type="InterPro" id="IPR044237">
    <property type="entry name" value="ATXR2-like"/>
</dbReference>
<dbReference type="PROSITE" id="PS50280">
    <property type="entry name" value="SET"/>
    <property type="match status" value="1"/>
</dbReference>
<accession>A0ABN9RA67</accession>
<organism evidence="3 4">
    <name type="scientific">Prorocentrum cordatum</name>
    <dbReference type="NCBI Taxonomy" id="2364126"/>
    <lineage>
        <taxon>Eukaryota</taxon>
        <taxon>Sar</taxon>
        <taxon>Alveolata</taxon>
        <taxon>Dinophyceae</taxon>
        <taxon>Prorocentrales</taxon>
        <taxon>Prorocentraceae</taxon>
        <taxon>Prorocentrum</taxon>
    </lineage>
</organism>
<dbReference type="SUPFAM" id="SSF82199">
    <property type="entry name" value="SET domain"/>
    <property type="match status" value="1"/>
</dbReference>
<dbReference type="Gene3D" id="2.170.270.10">
    <property type="entry name" value="SET domain"/>
    <property type="match status" value="1"/>
</dbReference>
<protein>
    <recommendedName>
        <fullName evidence="2">SET domain-containing protein</fullName>
    </recommendedName>
</protein>
<dbReference type="PANTHER" id="PTHR47436">
    <property type="entry name" value="HISTONE-LYSINE N-METHYLTRANSFERASE ATXR2"/>
    <property type="match status" value="1"/>
</dbReference>
<keyword evidence="4" id="KW-1185">Reference proteome</keyword>
<name>A0ABN9RA67_9DINO</name>
<evidence type="ECO:0000259" key="2">
    <source>
        <dbReference type="PROSITE" id="PS50280"/>
    </source>
</evidence>
<dbReference type="Proteomes" id="UP001189429">
    <property type="component" value="Unassembled WGS sequence"/>
</dbReference>
<dbReference type="InterPro" id="IPR001214">
    <property type="entry name" value="SET_dom"/>
</dbReference>
<dbReference type="PANTHER" id="PTHR47436:SF1">
    <property type="entry name" value="SET DOMAIN-CONTAINING PROTEIN"/>
    <property type="match status" value="1"/>
</dbReference>
<feature type="non-terminal residue" evidence="3">
    <location>
        <position position="656"/>
    </location>
</feature>